<evidence type="ECO:0000313" key="2">
    <source>
        <dbReference type="EMBL" id="CAE0447079.1"/>
    </source>
</evidence>
<sequence>MTSKATTRRSPRGHVYYVEPAPVLKKRSKPDTKYIKQETKTPEPSRKPVKRSKLSSENKAVPKTEKDEEILVNRAPVLTLWVAVVAFQKKDKKYDWLSCLTFGRYIAGVFAYSKGKSIGVYKKKTKQEEVEAHERHEKARGEHYFIDLLGQKIPVKDTNDGIRALDSSGHAINPQAAQKYLEQKFGTNLKRVRDAMEELAKRKGSNIDRDAYNLYTKFRPSVASGKQGWGAKACLSLKRFKEL</sequence>
<feature type="compositionally biased region" description="Basic and acidic residues" evidence="1">
    <location>
        <begin position="54"/>
        <end position="65"/>
    </location>
</feature>
<name>A0A7S3V2D7_9STRA</name>
<protein>
    <submittedName>
        <fullName evidence="2">Uncharacterized protein</fullName>
    </submittedName>
</protein>
<dbReference type="EMBL" id="HBIN01022208">
    <property type="protein sequence ID" value="CAE0447079.1"/>
    <property type="molecule type" value="Transcribed_RNA"/>
</dbReference>
<feature type="compositionally biased region" description="Basic and acidic residues" evidence="1">
    <location>
        <begin position="29"/>
        <end position="46"/>
    </location>
</feature>
<proteinExistence type="predicted"/>
<evidence type="ECO:0000256" key="1">
    <source>
        <dbReference type="SAM" id="MobiDB-lite"/>
    </source>
</evidence>
<accession>A0A7S3V2D7</accession>
<gene>
    <name evidence="2" type="ORF">ASTO00021_LOCUS17061</name>
</gene>
<organism evidence="2">
    <name type="scientific">Aplanochytrium stocchinoi</name>
    <dbReference type="NCBI Taxonomy" id="215587"/>
    <lineage>
        <taxon>Eukaryota</taxon>
        <taxon>Sar</taxon>
        <taxon>Stramenopiles</taxon>
        <taxon>Bigyra</taxon>
        <taxon>Labyrinthulomycetes</taxon>
        <taxon>Thraustochytrida</taxon>
        <taxon>Thraustochytriidae</taxon>
        <taxon>Aplanochytrium</taxon>
    </lineage>
</organism>
<dbReference type="AlphaFoldDB" id="A0A7S3V2D7"/>
<feature type="region of interest" description="Disordered" evidence="1">
    <location>
        <begin position="27"/>
        <end position="65"/>
    </location>
</feature>
<reference evidence="2" key="1">
    <citation type="submission" date="2021-01" db="EMBL/GenBank/DDBJ databases">
        <authorList>
            <person name="Corre E."/>
            <person name="Pelletier E."/>
            <person name="Niang G."/>
            <person name="Scheremetjew M."/>
            <person name="Finn R."/>
            <person name="Kale V."/>
            <person name="Holt S."/>
            <person name="Cochrane G."/>
            <person name="Meng A."/>
            <person name="Brown T."/>
            <person name="Cohen L."/>
        </authorList>
    </citation>
    <scope>NUCLEOTIDE SEQUENCE</scope>
    <source>
        <strain evidence="2">GSBS06</strain>
    </source>
</reference>